<evidence type="ECO:0000256" key="4">
    <source>
        <dbReference type="ARBA" id="ARBA00023242"/>
    </source>
</evidence>
<dbReference type="PROSITE" id="PS50118">
    <property type="entry name" value="HMG_BOX_2"/>
    <property type="match status" value="1"/>
</dbReference>
<comment type="similarity">
    <text evidence="2">Belongs to the HMGB family.</text>
</comment>
<feature type="compositionally biased region" description="Acidic residues" evidence="6">
    <location>
        <begin position="205"/>
        <end position="219"/>
    </location>
</feature>
<evidence type="ECO:0000256" key="3">
    <source>
        <dbReference type="ARBA" id="ARBA00023125"/>
    </source>
</evidence>
<feature type="compositionally biased region" description="Polar residues" evidence="6">
    <location>
        <begin position="38"/>
        <end position="49"/>
    </location>
</feature>
<dbReference type="Pfam" id="PF00505">
    <property type="entry name" value="HMG_box"/>
    <property type="match status" value="1"/>
</dbReference>
<evidence type="ECO:0000256" key="1">
    <source>
        <dbReference type="ARBA" id="ARBA00004123"/>
    </source>
</evidence>
<feature type="region of interest" description="Disordered" evidence="6">
    <location>
        <begin position="36"/>
        <end position="58"/>
    </location>
</feature>
<keyword evidence="3 5" id="KW-0238">DNA-binding</keyword>
<dbReference type="InterPro" id="IPR009071">
    <property type="entry name" value="HMG_box_dom"/>
</dbReference>
<gene>
    <name evidence="8" type="ORF">HID58_000275</name>
</gene>
<evidence type="ECO:0000313" key="9">
    <source>
        <dbReference type="Proteomes" id="UP000824890"/>
    </source>
</evidence>
<comment type="caution">
    <text evidence="8">The sequence shown here is derived from an EMBL/GenBank/DDBJ whole genome shotgun (WGS) entry which is preliminary data.</text>
</comment>
<dbReference type="EMBL" id="JAGKQM010000001">
    <property type="protein sequence ID" value="KAH0940638.1"/>
    <property type="molecule type" value="Genomic_DNA"/>
</dbReference>
<dbReference type="InterPro" id="IPR036910">
    <property type="entry name" value="HMG_box_dom_sf"/>
</dbReference>
<keyword evidence="4 5" id="KW-0539">Nucleus</keyword>
<dbReference type="SMART" id="SM00398">
    <property type="entry name" value="HMG"/>
    <property type="match status" value="1"/>
</dbReference>
<name>A0ABQ8EGU7_BRANA</name>
<dbReference type="InterPro" id="IPR031061">
    <property type="entry name" value="HMGB_plant"/>
</dbReference>
<feature type="domain" description="HMG box" evidence="7">
    <location>
        <begin position="113"/>
        <end position="182"/>
    </location>
</feature>
<protein>
    <recommendedName>
        <fullName evidence="7">HMG box domain-containing protein</fullName>
    </recommendedName>
</protein>
<dbReference type="SUPFAM" id="SSF47095">
    <property type="entry name" value="HMG-box"/>
    <property type="match status" value="1"/>
</dbReference>
<accession>A0ABQ8EGU7</accession>
<dbReference type="PANTHER" id="PTHR46261:SF35">
    <property type="entry name" value="HIGH MOBILITY GROUP B PROTEIN 4-RELATED"/>
    <property type="match status" value="1"/>
</dbReference>
<reference evidence="8 9" key="1">
    <citation type="submission" date="2021-05" db="EMBL/GenBank/DDBJ databases">
        <title>Genome Assembly of Synthetic Allotetraploid Brassica napus Reveals Homoeologous Exchanges between Subgenomes.</title>
        <authorList>
            <person name="Davis J.T."/>
        </authorList>
    </citation>
    <scope>NUCLEOTIDE SEQUENCE [LARGE SCALE GENOMIC DNA]</scope>
    <source>
        <strain evidence="9">cv. Da-Ae</strain>
        <tissue evidence="8">Seedling</tissue>
    </source>
</reference>
<dbReference type="Proteomes" id="UP000824890">
    <property type="component" value="Unassembled WGS sequence"/>
</dbReference>
<evidence type="ECO:0000259" key="7">
    <source>
        <dbReference type="PROSITE" id="PS50118"/>
    </source>
</evidence>
<proteinExistence type="inferred from homology"/>
<dbReference type="PANTHER" id="PTHR46261">
    <property type="entry name" value="HIGH MOBILITY GROUP B PROTEIN 4-RELATED"/>
    <property type="match status" value="1"/>
</dbReference>
<organism evidence="8 9">
    <name type="scientific">Brassica napus</name>
    <name type="common">Rape</name>
    <dbReference type="NCBI Taxonomy" id="3708"/>
    <lineage>
        <taxon>Eukaryota</taxon>
        <taxon>Viridiplantae</taxon>
        <taxon>Streptophyta</taxon>
        <taxon>Embryophyta</taxon>
        <taxon>Tracheophyta</taxon>
        <taxon>Spermatophyta</taxon>
        <taxon>Magnoliopsida</taxon>
        <taxon>eudicotyledons</taxon>
        <taxon>Gunneridae</taxon>
        <taxon>Pentapetalae</taxon>
        <taxon>rosids</taxon>
        <taxon>malvids</taxon>
        <taxon>Brassicales</taxon>
        <taxon>Brassicaceae</taxon>
        <taxon>Brassiceae</taxon>
        <taxon>Brassica</taxon>
    </lineage>
</organism>
<evidence type="ECO:0000313" key="8">
    <source>
        <dbReference type="EMBL" id="KAH0940638.1"/>
    </source>
</evidence>
<sequence>MSLEKPKSKSKSPRAPMIVSYFPVDFFFGCFIPKSGSKRTSTDGSSNSKVLALDKPKSNSKCLRAPIIVSHFPVHLSKMKGGETKAQSKSTDERLKTRGKKAGKKAAKDPNKPKRPPSAFFVFLEGFRKEFNLANPDNKSVGAVGKAAGAKWKSMTDEDKAPYVAKAETKKTEYTKTMQKYNMKLANGTSTAGDDDSDKSKSEVNDEAEGASEEEEDDD</sequence>
<evidence type="ECO:0000256" key="5">
    <source>
        <dbReference type="PROSITE-ProRule" id="PRU00267"/>
    </source>
</evidence>
<keyword evidence="9" id="KW-1185">Reference proteome</keyword>
<evidence type="ECO:0000256" key="6">
    <source>
        <dbReference type="SAM" id="MobiDB-lite"/>
    </source>
</evidence>
<dbReference type="CDD" id="cd22005">
    <property type="entry name" value="HMG-box_AtHMGB1-like"/>
    <property type="match status" value="1"/>
</dbReference>
<comment type="subcellular location">
    <subcellularLocation>
        <location evidence="1">Nucleus</location>
    </subcellularLocation>
</comment>
<feature type="region of interest" description="Disordered" evidence="6">
    <location>
        <begin position="78"/>
        <end position="118"/>
    </location>
</feature>
<dbReference type="Gene3D" id="1.10.30.10">
    <property type="entry name" value="High mobility group box domain"/>
    <property type="match status" value="1"/>
</dbReference>
<feature type="DNA-binding region" description="HMG box" evidence="5">
    <location>
        <begin position="113"/>
        <end position="182"/>
    </location>
</feature>
<evidence type="ECO:0000256" key="2">
    <source>
        <dbReference type="ARBA" id="ARBA00008774"/>
    </source>
</evidence>
<feature type="region of interest" description="Disordered" evidence="6">
    <location>
        <begin position="185"/>
        <end position="219"/>
    </location>
</feature>